<reference evidence="2" key="1">
    <citation type="submission" date="2017-12" db="EMBL/GenBank/DDBJ databases">
        <title>FDA dAtabase for Regulatory Grade micrObial Sequences (FDA-ARGOS): Supporting development and validation of Infectious Disease Dx tests.</title>
        <authorList>
            <person name="Sichtig H."/>
            <person name="Tallon L."/>
            <person name="Sadzewicz L."/>
            <person name="Sengamalay N."/>
            <person name="Nagaraj S."/>
            <person name="Vavikolanu K."/>
            <person name="Aluvathingal J."/>
            <person name="Nadendla S."/>
            <person name="Pirone D.C."/>
            <person name="Hoffman M."/>
            <person name="Muruvanda T."/>
            <person name="Allard M."/>
            <person name="Evans P."/>
        </authorList>
    </citation>
    <scope>NUCLEOTIDE SEQUENCE [LARGE SCALE GENOMIC DNA]</scope>
    <source>
        <strain evidence="2">FDAARGOS_55</strain>
    </source>
</reference>
<name>A0A1J6Y6B0_SALHO</name>
<sequence length="86" mass="9653">MLKFVIYGDTVKNLNKTFTCKYVVIRRDDITVIAEMDFFPDCNRSLIVDDLESGPLIVGVWYLTRGDDICHNGEAEVLSGPLQSPA</sequence>
<organism evidence="1 2">
    <name type="scientific">Salmonella enterica subsp. houtenae serovar 50:g,z51:-</name>
    <dbReference type="NCBI Taxonomy" id="1173947"/>
    <lineage>
        <taxon>Bacteria</taxon>
        <taxon>Pseudomonadati</taxon>
        <taxon>Pseudomonadota</taxon>
        <taxon>Gammaproteobacteria</taxon>
        <taxon>Enterobacterales</taxon>
        <taxon>Enterobacteriaceae</taxon>
        <taxon>Salmonella</taxon>
    </lineage>
</organism>
<dbReference type="AlphaFoldDB" id="A0A1J6Y6B0"/>
<proteinExistence type="predicted"/>
<evidence type="ECO:0000313" key="1">
    <source>
        <dbReference type="EMBL" id="PNO35357.1"/>
    </source>
</evidence>
<dbReference type="Proteomes" id="UP000236163">
    <property type="component" value="Unassembled WGS sequence"/>
</dbReference>
<dbReference type="EMBL" id="JWSP02000004">
    <property type="protein sequence ID" value="PNO35357.1"/>
    <property type="molecule type" value="Genomic_DNA"/>
</dbReference>
<accession>A0A1J6Y6B0</accession>
<comment type="caution">
    <text evidence="1">The sequence shown here is derived from an EMBL/GenBank/DDBJ whole genome shotgun (WGS) entry which is preliminary data.</text>
</comment>
<gene>
    <name evidence="1" type="ORF">RK55_020775</name>
</gene>
<evidence type="ECO:0000313" key="2">
    <source>
        <dbReference type="Proteomes" id="UP000236163"/>
    </source>
</evidence>
<protein>
    <submittedName>
        <fullName evidence="1">Uncharacterized protein</fullName>
    </submittedName>
</protein>